<dbReference type="GO" id="GO:0071897">
    <property type="term" value="P:DNA biosynthetic process"/>
    <property type="evidence" value="ECO:0007669"/>
    <property type="project" value="UniProtKB-ARBA"/>
</dbReference>
<name>A0A7R8YQT6_HERIL</name>
<dbReference type="AlphaFoldDB" id="A0A7R8YQT6"/>
<evidence type="ECO:0000313" key="5">
    <source>
        <dbReference type="Proteomes" id="UP000594454"/>
    </source>
</evidence>
<dbReference type="EMBL" id="LR899010">
    <property type="protein sequence ID" value="CAD7081736.1"/>
    <property type="molecule type" value="Genomic_DNA"/>
</dbReference>
<dbReference type="InterPro" id="IPR018061">
    <property type="entry name" value="Retropepsins"/>
</dbReference>
<organism evidence="4 5">
    <name type="scientific">Hermetia illucens</name>
    <name type="common">Black soldier fly</name>
    <dbReference type="NCBI Taxonomy" id="343691"/>
    <lineage>
        <taxon>Eukaryota</taxon>
        <taxon>Metazoa</taxon>
        <taxon>Ecdysozoa</taxon>
        <taxon>Arthropoda</taxon>
        <taxon>Hexapoda</taxon>
        <taxon>Insecta</taxon>
        <taxon>Pterygota</taxon>
        <taxon>Neoptera</taxon>
        <taxon>Endopterygota</taxon>
        <taxon>Diptera</taxon>
        <taxon>Brachycera</taxon>
        <taxon>Stratiomyomorpha</taxon>
        <taxon>Stratiomyidae</taxon>
        <taxon>Hermetiinae</taxon>
        <taxon>Hermetia</taxon>
    </lineage>
</organism>
<dbReference type="InParanoid" id="A0A7R8YQT6"/>
<accession>A0A7R8YQT6</accession>
<evidence type="ECO:0008006" key="6">
    <source>
        <dbReference type="Google" id="ProtNLM"/>
    </source>
</evidence>
<dbReference type="Gene3D" id="2.40.70.10">
    <property type="entry name" value="Acid Proteases"/>
    <property type="match status" value="1"/>
</dbReference>
<proteinExistence type="predicted"/>
<gene>
    <name evidence="4" type="ORF">HERILL_LOCUS4828</name>
</gene>
<dbReference type="CDD" id="cd00303">
    <property type="entry name" value="retropepsin_like"/>
    <property type="match status" value="1"/>
</dbReference>
<evidence type="ECO:0000313" key="4">
    <source>
        <dbReference type="EMBL" id="CAD7081736.1"/>
    </source>
</evidence>
<dbReference type="Pfam" id="PF03732">
    <property type="entry name" value="Retrotrans_gag"/>
    <property type="match status" value="1"/>
</dbReference>
<keyword evidence="5" id="KW-1185">Reference proteome</keyword>
<sequence>MELATEEQKPVLFRYIQTQIKGDAQLILMNKEFSGWEDLKSELKAVCQEPHSALQLHRELISIKQGHDETVVSYTQRVQTLHRRILQLRSGRVKKGFQAGEINYLNEETLTVFINGLRQTLPTYVITQRPRTVEEAKSANSENVESNKKNENTSSNFKVNAINKVLEIRKEMINSPYIFIKVNGEYIKALIDIESDVSLILKEKVYEHQVNQCAKIKFNGIGGISENSIGKAEIDCLIGNTQHSIEFHVVERYILQDFDALLGIDFLKRNETSFNFKNNILTCGNEDIKIENDDFLVPSRHEVLRFVRVKGKIGENVLVPETKSDCLIVSNSVGTIDKPNRVPITILNTGASNVVCRVNALQVHRVTEEVIPEKPIDKIVIRDEHMNKKEKASIYEIVEKYKDIFKEVDSKNLTKAAVHSIDTIEGAKQVHVKIYRYPKIHEQEVKEQIEKLLKDGTLVTVV</sequence>
<dbReference type="InterPro" id="IPR043502">
    <property type="entry name" value="DNA/RNA_pol_sf"/>
</dbReference>
<protein>
    <recommendedName>
        <fullName evidence="6">Peptidase A2 domain-containing protein</fullName>
    </recommendedName>
</protein>
<feature type="domain" description="Retropepsins" evidence="2">
    <location>
        <begin position="175"/>
        <end position="271"/>
    </location>
</feature>
<reference evidence="4 5" key="1">
    <citation type="submission" date="2020-11" db="EMBL/GenBank/DDBJ databases">
        <authorList>
            <person name="Wallbank WR R."/>
            <person name="Pardo Diaz C."/>
            <person name="Kozak K."/>
            <person name="Martin S."/>
            <person name="Jiggins C."/>
            <person name="Moest M."/>
            <person name="Warren A I."/>
            <person name="Generalovic N T."/>
            <person name="Byers J.R.P. K."/>
            <person name="Montejo-Kovacevich G."/>
            <person name="Yen C E."/>
        </authorList>
    </citation>
    <scope>NUCLEOTIDE SEQUENCE [LARGE SCALE GENOMIC DNA]</scope>
</reference>
<dbReference type="Pfam" id="PF00077">
    <property type="entry name" value="RVP"/>
    <property type="match status" value="1"/>
</dbReference>
<dbReference type="InterPro" id="IPR021109">
    <property type="entry name" value="Peptidase_aspartic_dom_sf"/>
</dbReference>
<dbReference type="GO" id="GO:0016787">
    <property type="term" value="F:hydrolase activity"/>
    <property type="evidence" value="ECO:0007669"/>
    <property type="project" value="UniProtKB-KW"/>
</dbReference>
<evidence type="ECO:0000259" key="3">
    <source>
        <dbReference type="Pfam" id="PF03732"/>
    </source>
</evidence>
<feature type="domain" description="Retrotransposon gag" evidence="3">
    <location>
        <begin position="33"/>
        <end position="118"/>
    </location>
</feature>
<dbReference type="InterPro" id="IPR005162">
    <property type="entry name" value="Retrotrans_gag_dom"/>
</dbReference>
<dbReference type="SUPFAM" id="SSF56672">
    <property type="entry name" value="DNA/RNA polymerases"/>
    <property type="match status" value="1"/>
</dbReference>
<evidence type="ECO:0000256" key="1">
    <source>
        <dbReference type="ARBA" id="ARBA00022801"/>
    </source>
</evidence>
<evidence type="ECO:0000259" key="2">
    <source>
        <dbReference type="Pfam" id="PF00077"/>
    </source>
</evidence>
<dbReference type="Proteomes" id="UP000594454">
    <property type="component" value="Chromosome 2"/>
</dbReference>
<dbReference type="SUPFAM" id="SSF50630">
    <property type="entry name" value="Acid proteases"/>
    <property type="match status" value="1"/>
</dbReference>
<keyword evidence="1" id="KW-0378">Hydrolase</keyword>